<dbReference type="Pfam" id="PF07683">
    <property type="entry name" value="CobW_C"/>
    <property type="match status" value="1"/>
</dbReference>
<dbReference type="Pfam" id="PF02492">
    <property type="entry name" value="cobW"/>
    <property type="match status" value="1"/>
</dbReference>
<dbReference type="InterPro" id="IPR003495">
    <property type="entry name" value="CobW/HypB/UreG_nucleotide-bd"/>
</dbReference>
<dbReference type="InterPro" id="IPR051316">
    <property type="entry name" value="Zinc-reg_GTPase_activator"/>
</dbReference>
<proteinExistence type="inferred from homology"/>
<evidence type="ECO:0008006" key="10">
    <source>
        <dbReference type="Google" id="ProtNLM"/>
    </source>
</evidence>
<feature type="domain" description="CobW/HypB/UreG nucleotide-binding" evidence="6">
    <location>
        <begin position="6"/>
        <end position="180"/>
    </location>
</feature>
<dbReference type="AlphaFoldDB" id="A0A0C1RDC1"/>
<sequence length="317" mass="35666">MAVKVDIFSGFLGAGKTMLIKKLVSESLYKEKIVIIENEFGEVGIDGTILRKANIEVKEINAGCICCSISGDFKKALVEVCSKFNPERVIIEPSGVGKLSEIISIINSKELKNITKLNMVITVIDVFKYKMYVENFGKIYKDQIQNGKTLVLSRTGQAEENLINSILKGINVINPKATIITTPWDKLRGERIVEISEKAIENNLKEIDLITKPAKGIKTINKTIHSAYNTFESFGTVTARRFKESELLSLLKKLDDENYGQVLRAKGILELENSKWIQFDYVPEELQIRNTTPDFSGRLCIIGANLKKENLKKLFKL</sequence>
<dbReference type="GO" id="GO:0016787">
    <property type="term" value="F:hydrolase activity"/>
    <property type="evidence" value="ECO:0007669"/>
    <property type="project" value="UniProtKB-KW"/>
</dbReference>
<comment type="caution">
    <text evidence="8">The sequence shown here is derived from an EMBL/GenBank/DDBJ whole genome shotgun (WGS) entry which is preliminary data.</text>
</comment>
<dbReference type="InterPro" id="IPR036627">
    <property type="entry name" value="CobW-likC_sf"/>
</dbReference>
<dbReference type="InterPro" id="IPR011629">
    <property type="entry name" value="CobW-like_C"/>
</dbReference>
<dbReference type="EMBL" id="AYSO01000010">
    <property type="protein sequence ID" value="KIE48381.1"/>
    <property type="molecule type" value="Genomic_DNA"/>
</dbReference>
<dbReference type="GO" id="GO:0000166">
    <property type="term" value="F:nucleotide binding"/>
    <property type="evidence" value="ECO:0007669"/>
    <property type="project" value="UniProtKB-KW"/>
</dbReference>
<organism evidence="8 9">
    <name type="scientific">Clostridium argentinense CDC 2741</name>
    <dbReference type="NCBI Taxonomy" id="1418104"/>
    <lineage>
        <taxon>Bacteria</taxon>
        <taxon>Bacillati</taxon>
        <taxon>Bacillota</taxon>
        <taxon>Clostridia</taxon>
        <taxon>Eubacteriales</taxon>
        <taxon>Clostridiaceae</taxon>
        <taxon>Clostridium</taxon>
    </lineage>
</organism>
<evidence type="ECO:0000256" key="3">
    <source>
        <dbReference type="ARBA" id="ARBA00023186"/>
    </source>
</evidence>
<gene>
    <name evidence="8" type="ORF">U732_4117</name>
</gene>
<dbReference type="SUPFAM" id="SSF90002">
    <property type="entry name" value="Hypothetical protein YjiA, C-terminal domain"/>
    <property type="match status" value="1"/>
</dbReference>
<evidence type="ECO:0000256" key="2">
    <source>
        <dbReference type="ARBA" id="ARBA00022801"/>
    </source>
</evidence>
<keyword evidence="3" id="KW-0143">Chaperone</keyword>
<keyword evidence="1" id="KW-0547">Nucleotide-binding</keyword>
<comment type="catalytic activity">
    <reaction evidence="5">
        <text>GTP + H2O = GDP + phosphate + H(+)</text>
        <dbReference type="Rhea" id="RHEA:19669"/>
        <dbReference type="ChEBI" id="CHEBI:15377"/>
        <dbReference type="ChEBI" id="CHEBI:15378"/>
        <dbReference type="ChEBI" id="CHEBI:37565"/>
        <dbReference type="ChEBI" id="CHEBI:43474"/>
        <dbReference type="ChEBI" id="CHEBI:58189"/>
    </reaction>
    <physiologicalReaction direction="left-to-right" evidence="5">
        <dbReference type="Rhea" id="RHEA:19670"/>
    </physiologicalReaction>
</comment>
<evidence type="ECO:0000256" key="4">
    <source>
        <dbReference type="ARBA" id="ARBA00034320"/>
    </source>
</evidence>
<dbReference type="Gene3D" id="3.30.1220.10">
    <property type="entry name" value="CobW-like, C-terminal domain"/>
    <property type="match status" value="1"/>
</dbReference>
<protein>
    <recommendedName>
        <fullName evidence="10">CobW/HypB/UreG, nucleotide-binding domain protein</fullName>
    </recommendedName>
</protein>
<reference evidence="8 9" key="1">
    <citation type="journal article" date="2015" name="Infect. Genet. Evol.">
        <title>Genomic sequences of six botulinum neurotoxin-producing strains representing three clostridial species illustrate the mobility and diversity of botulinum neurotoxin genes.</title>
        <authorList>
            <person name="Smith T.J."/>
            <person name="Hill K.K."/>
            <person name="Xie G."/>
            <person name="Foley B.T."/>
            <person name="Williamson C.H."/>
            <person name="Foster J.T."/>
            <person name="Johnson S.L."/>
            <person name="Chertkov O."/>
            <person name="Teshima H."/>
            <person name="Gibbons H.S."/>
            <person name="Johnsky L.A."/>
            <person name="Karavis M.A."/>
            <person name="Smith L.A."/>
        </authorList>
    </citation>
    <scope>NUCLEOTIDE SEQUENCE [LARGE SCALE GENOMIC DNA]</scope>
    <source>
        <strain evidence="8 9">CDC 2741</strain>
    </source>
</reference>
<keyword evidence="9" id="KW-1185">Reference proteome</keyword>
<comment type="similarity">
    <text evidence="4">Belongs to the SIMIBI class G3E GTPase family. ZNG1 subfamily.</text>
</comment>
<evidence type="ECO:0000256" key="5">
    <source>
        <dbReference type="ARBA" id="ARBA00049117"/>
    </source>
</evidence>
<dbReference type="STRING" id="29341.RSJ17_10665"/>
<evidence type="ECO:0000259" key="7">
    <source>
        <dbReference type="Pfam" id="PF07683"/>
    </source>
</evidence>
<dbReference type="GO" id="GO:0005737">
    <property type="term" value="C:cytoplasm"/>
    <property type="evidence" value="ECO:0007669"/>
    <property type="project" value="TreeGrafter"/>
</dbReference>
<dbReference type="RefSeq" id="WP_039629918.1">
    <property type="nucleotide sequence ID" value="NZ_AYSO01000010.1"/>
</dbReference>
<name>A0A0C1RDC1_9CLOT</name>
<evidence type="ECO:0000313" key="8">
    <source>
        <dbReference type="EMBL" id="KIE48381.1"/>
    </source>
</evidence>
<dbReference type="SUPFAM" id="SSF52540">
    <property type="entry name" value="P-loop containing nucleoside triphosphate hydrolases"/>
    <property type="match status" value="1"/>
</dbReference>
<feature type="domain" description="CobW C-terminal" evidence="7">
    <location>
        <begin position="231"/>
        <end position="315"/>
    </location>
</feature>
<dbReference type="PANTHER" id="PTHR13748">
    <property type="entry name" value="COBW-RELATED"/>
    <property type="match status" value="1"/>
</dbReference>
<dbReference type="Gene3D" id="3.40.50.300">
    <property type="entry name" value="P-loop containing nucleotide triphosphate hydrolases"/>
    <property type="match status" value="1"/>
</dbReference>
<dbReference type="PANTHER" id="PTHR13748:SF62">
    <property type="entry name" value="COBW DOMAIN-CONTAINING PROTEIN"/>
    <property type="match status" value="1"/>
</dbReference>
<evidence type="ECO:0000259" key="6">
    <source>
        <dbReference type="Pfam" id="PF02492"/>
    </source>
</evidence>
<keyword evidence="2" id="KW-0378">Hydrolase</keyword>
<evidence type="ECO:0000256" key="1">
    <source>
        <dbReference type="ARBA" id="ARBA00022741"/>
    </source>
</evidence>
<dbReference type="InterPro" id="IPR027417">
    <property type="entry name" value="P-loop_NTPase"/>
</dbReference>
<accession>A0A0C1RDC1</accession>
<dbReference type="Proteomes" id="UP000031366">
    <property type="component" value="Unassembled WGS sequence"/>
</dbReference>
<evidence type="ECO:0000313" key="9">
    <source>
        <dbReference type="Proteomes" id="UP000031366"/>
    </source>
</evidence>
<dbReference type="OrthoDB" id="9808822at2"/>